<keyword evidence="4" id="KW-0723">Serine/threonine-protein kinase</keyword>
<dbReference type="InterPro" id="IPR017441">
    <property type="entry name" value="Protein_kinase_ATP_BS"/>
</dbReference>
<keyword evidence="3" id="KW-0963">Cytoplasm</keyword>
<evidence type="ECO:0000256" key="7">
    <source>
        <dbReference type="ARBA" id="ARBA00022777"/>
    </source>
</evidence>
<comment type="caution">
    <text evidence="13">The sequence shown here is derived from an EMBL/GenBank/DDBJ whole genome shotgun (WGS) entry which is preliminary data.</text>
</comment>
<reference evidence="13" key="1">
    <citation type="submission" date="2022-03" db="EMBL/GenBank/DDBJ databases">
        <authorList>
            <person name="Martin C."/>
        </authorList>
    </citation>
    <scope>NUCLEOTIDE SEQUENCE</scope>
</reference>
<evidence type="ECO:0000256" key="10">
    <source>
        <dbReference type="ARBA" id="ARBA00048679"/>
    </source>
</evidence>
<dbReference type="PANTHER" id="PTHR24346">
    <property type="entry name" value="MAP/MICROTUBULE AFFINITY-REGULATING KINASE"/>
    <property type="match status" value="1"/>
</dbReference>
<feature type="compositionally biased region" description="Basic and acidic residues" evidence="11">
    <location>
        <begin position="597"/>
        <end position="631"/>
    </location>
</feature>
<feature type="compositionally biased region" description="Polar residues" evidence="11">
    <location>
        <begin position="415"/>
        <end position="427"/>
    </location>
</feature>
<dbReference type="GO" id="GO:0004674">
    <property type="term" value="F:protein serine/threonine kinase activity"/>
    <property type="evidence" value="ECO:0007669"/>
    <property type="project" value="UniProtKB-KW"/>
</dbReference>
<organism evidence="13 14">
    <name type="scientific">Owenia fusiformis</name>
    <name type="common">Polychaete worm</name>
    <dbReference type="NCBI Taxonomy" id="6347"/>
    <lineage>
        <taxon>Eukaryota</taxon>
        <taxon>Metazoa</taxon>
        <taxon>Spiralia</taxon>
        <taxon>Lophotrochozoa</taxon>
        <taxon>Annelida</taxon>
        <taxon>Polychaeta</taxon>
        <taxon>Sedentaria</taxon>
        <taxon>Canalipalpata</taxon>
        <taxon>Sabellida</taxon>
        <taxon>Oweniida</taxon>
        <taxon>Oweniidae</taxon>
        <taxon>Owenia</taxon>
    </lineage>
</organism>
<keyword evidence="5" id="KW-0808">Transferase</keyword>
<dbReference type="FunFam" id="1.10.510.10:FF:001222">
    <property type="entry name" value="Serine/threonine-protein kinase ppk25"/>
    <property type="match status" value="1"/>
</dbReference>
<name>A0A8J1TDP2_OWEFU</name>
<evidence type="ECO:0000313" key="14">
    <source>
        <dbReference type="Proteomes" id="UP000749559"/>
    </source>
</evidence>
<dbReference type="EC" id="2.7.11.1" evidence="2"/>
<proteinExistence type="predicted"/>
<keyword evidence="14" id="KW-1185">Reference proteome</keyword>
<dbReference type="FunFam" id="3.30.200.20:FF:000003">
    <property type="entry name" value="Non-specific serine/threonine protein kinase"/>
    <property type="match status" value="1"/>
</dbReference>
<dbReference type="SMART" id="SM00220">
    <property type="entry name" value="S_TKc"/>
    <property type="match status" value="1"/>
</dbReference>
<evidence type="ECO:0000259" key="12">
    <source>
        <dbReference type="PROSITE" id="PS50011"/>
    </source>
</evidence>
<comment type="subcellular location">
    <subcellularLocation>
        <location evidence="1">Cytoplasm</location>
    </subcellularLocation>
</comment>
<dbReference type="GO" id="GO:0005737">
    <property type="term" value="C:cytoplasm"/>
    <property type="evidence" value="ECO:0007669"/>
    <property type="project" value="UniProtKB-SubCell"/>
</dbReference>
<evidence type="ECO:0000256" key="5">
    <source>
        <dbReference type="ARBA" id="ARBA00022679"/>
    </source>
</evidence>
<feature type="region of interest" description="Disordered" evidence="11">
    <location>
        <begin position="374"/>
        <end position="438"/>
    </location>
</feature>
<dbReference type="Pfam" id="PF00069">
    <property type="entry name" value="Pkinase"/>
    <property type="match status" value="1"/>
</dbReference>
<evidence type="ECO:0000256" key="3">
    <source>
        <dbReference type="ARBA" id="ARBA00022490"/>
    </source>
</evidence>
<keyword evidence="6" id="KW-0547">Nucleotide-binding</keyword>
<evidence type="ECO:0000256" key="2">
    <source>
        <dbReference type="ARBA" id="ARBA00012513"/>
    </source>
</evidence>
<keyword evidence="8" id="KW-0067">ATP-binding</keyword>
<evidence type="ECO:0000313" key="13">
    <source>
        <dbReference type="EMBL" id="CAH1798334.1"/>
    </source>
</evidence>
<feature type="region of interest" description="Disordered" evidence="11">
    <location>
        <begin position="695"/>
        <end position="716"/>
    </location>
</feature>
<dbReference type="InterPro" id="IPR000719">
    <property type="entry name" value="Prot_kinase_dom"/>
</dbReference>
<dbReference type="InterPro" id="IPR011009">
    <property type="entry name" value="Kinase-like_dom_sf"/>
</dbReference>
<evidence type="ECO:0000256" key="8">
    <source>
        <dbReference type="ARBA" id="ARBA00022840"/>
    </source>
</evidence>
<accession>A0A8J1TDP2</accession>
<dbReference type="Proteomes" id="UP000749559">
    <property type="component" value="Unassembled WGS sequence"/>
</dbReference>
<dbReference type="InterPro" id="IPR008271">
    <property type="entry name" value="Ser/Thr_kinase_AS"/>
</dbReference>
<evidence type="ECO:0000256" key="11">
    <source>
        <dbReference type="SAM" id="MobiDB-lite"/>
    </source>
</evidence>
<feature type="compositionally biased region" description="Polar residues" evidence="11">
    <location>
        <begin position="450"/>
        <end position="470"/>
    </location>
</feature>
<evidence type="ECO:0000256" key="4">
    <source>
        <dbReference type="ARBA" id="ARBA00022527"/>
    </source>
</evidence>
<dbReference type="OrthoDB" id="193931at2759"/>
<evidence type="ECO:0000256" key="1">
    <source>
        <dbReference type="ARBA" id="ARBA00004496"/>
    </source>
</evidence>
<keyword evidence="7" id="KW-0418">Kinase</keyword>
<gene>
    <name evidence="13" type="ORF">OFUS_LOCUS22487</name>
</gene>
<dbReference type="GO" id="GO:0035556">
    <property type="term" value="P:intracellular signal transduction"/>
    <property type="evidence" value="ECO:0007669"/>
    <property type="project" value="TreeGrafter"/>
</dbReference>
<dbReference type="EMBL" id="CAIIXF020000011">
    <property type="protein sequence ID" value="CAH1798334.1"/>
    <property type="molecule type" value="Genomic_DNA"/>
</dbReference>
<dbReference type="SUPFAM" id="SSF56112">
    <property type="entry name" value="Protein kinase-like (PK-like)"/>
    <property type="match status" value="1"/>
</dbReference>
<evidence type="ECO:0000256" key="9">
    <source>
        <dbReference type="ARBA" id="ARBA00047899"/>
    </source>
</evidence>
<dbReference type="CDD" id="cd14003">
    <property type="entry name" value="STKc_AMPK-like"/>
    <property type="match status" value="1"/>
</dbReference>
<dbReference type="Gene3D" id="1.10.510.10">
    <property type="entry name" value="Transferase(Phosphotransferase) domain 1"/>
    <property type="match status" value="1"/>
</dbReference>
<sequence length="812" mass="92475">MTNTVFDKLFEDEFSFLKGSKKKVGNYLLGKLLGEGSFAKVRLGVHVLTREKVAIKIINKKLVTKRDYVKKYFRREATILQRLDHPNIVRLYEVLETDNSYYMVTEYVEGESLHDFMNNRKHLREDETRLFMRQVISAVDHMHRTGVVHRDIKLDNFLIDKKHHLRIIDFGLSNLCTEGSLLETQCGSPAYAAPEIFSREPYGSSVDIWSIGVNLYVMLTGGMPFDTHNMTNLTQLHFQILKGCKIPDRISKDGQDLLRRLLCVDAKNRITMLELLGHPWVNKGLGSLLQHSDLKSSTTPSDVDYDILRHMSKEYGISENDSRDALVQGKINASSAIYRLLMDRKQRGEGLPKRDDMKPGDIKTRKLGAIVDDLPATSKQRQKTEMSSVKSKEGERLGGYIISNERCNDPEADNEPQTNSTKSTTSKAVPKATKKKRNMRPMEIPSVTVKTNESVQPNTETTLDSNNKPTTKSDKTLTKSAIKGLGKNKRIQNLTIIDPNDTAKEIQTQTPKKKDAIDNKTDTPVDYRILNPYTPEVFADDKIKYSDMCTVLDESIESERNVSLSPFKPNKITRAPPVPPNSRQTDAICPSPMKSLKTVDLDGEHETITEENENREPEQDIPDRGPEFPEICRSRTMPTLRGQKKTHRNAPLYRAFRSVEDDTTNVNTFYDHYKFKARTSLMTREKGHTLESLTISKPESPQKGIRRPGPSDKENTFHREKTIVPNGVSYTVPDQHDLHTHALEIRNQMQSPEVLKQKIVKSILLKYYNPSSLRPHTRSKSDSYIKLPRVETMSDPGTTEVAEGFIDLRDNC</sequence>
<comment type="catalytic activity">
    <reaction evidence="9">
        <text>L-threonyl-[protein] + ATP = O-phospho-L-threonyl-[protein] + ADP + H(+)</text>
        <dbReference type="Rhea" id="RHEA:46608"/>
        <dbReference type="Rhea" id="RHEA-COMP:11060"/>
        <dbReference type="Rhea" id="RHEA-COMP:11605"/>
        <dbReference type="ChEBI" id="CHEBI:15378"/>
        <dbReference type="ChEBI" id="CHEBI:30013"/>
        <dbReference type="ChEBI" id="CHEBI:30616"/>
        <dbReference type="ChEBI" id="CHEBI:61977"/>
        <dbReference type="ChEBI" id="CHEBI:456216"/>
        <dbReference type="EC" id="2.7.11.1"/>
    </reaction>
</comment>
<feature type="region of interest" description="Disordered" evidence="11">
    <location>
        <begin position="567"/>
        <end position="631"/>
    </location>
</feature>
<dbReference type="PROSITE" id="PS00108">
    <property type="entry name" value="PROTEIN_KINASE_ST"/>
    <property type="match status" value="1"/>
</dbReference>
<dbReference type="GO" id="GO:0005524">
    <property type="term" value="F:ATP binding"/>
    <property type="evidence" value="ECO:0007669"/>
    <property type="project" value="UniProtKB-UniRule"/>
</dbReference>
<dbReference type="PROSITE" id="PS50011">
    <property type="entry name" value="PROTEIN_KINASE_DOM"/>
    <property type="match status" value="1"/>
</dbReference>
<dbReference type="PROSITE" id="PS00107">
    <property type="entry name" value="PROTEIN_KINASE_ATP"/>
    <property type="match status" value="1"/>
</dbReference>
<dbReference type="PANTHER" id="PTHR24346:SF79">
    <property type="entry name" value="PROTEIN KINASE DOMAIN-CONTAINING PROTEIN"/>
    <property type="match status" value="1"/>
</dbReference>
<comment type="catalytic activity">
    <reaction evidence="10">
        <text>L-seryl-[protein] + ATP = O-phospho-L-seryl-[protein] + ADP + H(+)</text>
        <dbReference type="Rhea" id="RHEA:17989"/>
        <dbReference type="Rhea" id="RHEA-COMP:9863"/>
        <dbReference type="Rhea" id="RHEA-COMP:11604"/>
        <dbReference type="ChEBI" id="CHEBI:15378"/>
        <dbReference type="ChEBI" id="CHEBI:29999"/>
        <dbReference type="ChEBI" id="CHEBI:30616"/>
        <dbReference type="ChEBI" id="CHEBI:83421"/>
        <dbReference type="ChEBI" id="CHEBI:456216"/>
        <dbReference type="EC" id="2.7.11.1"/>
    </reaction>
</comment>
<evidence type="ECO:0000256" key="6">
    <source>
        <dbReference type="ARBA" id="ARBA00022741"/>
    </source>
</evidence>
<feature type="domain" description="Protein kinase" evidence="12">
    <location>
        <begin position="27"/>
        <end position="281"/>
    </location>
</feature>
<dbReference type="AlphaFoldDB" id="A0A8J1TDP2"/>
<feature type="region of interest" description="Disordered" evidence="11">
    <location>
        <begin position="450"/>
        <end position="474"/>
    </location>
</feature>
<protein>
    <recommendedName>
        <fullName evidence="2">non-specific serine/threonine protein kinase</fullName>
        <ecNumber evidence="2">2.7.11.1</ecNumber>
    </recommendedName>
</protein>